<name>A0A5B7GY10_PORTR</name>
<evidence type="ECO:0000313" key="2">
    <source>
        <dbReference type="Proteomes" id="UP000324222"/>
    </source>
</evidence>
<sequence length="103" mass="11238">MPFLPQVLDHKQCPIHMTSTVGLNAFVTDNPQVFYVPSLGEALAVQMQFQEEVICGPSVVWGNILHHFPVVVAVRSKMSASILETEASNFLAMAEEQGTGNPI</sequence>
<gene>
    <name evidence="1" type="ORF">E2C01_056564</name>
</gene>
<dbReference type="AlphaFoldDB" id="A0A5B7GY10"/>
<evidence type="ECO:0000313" key="1">
    <source>
        <dbReference type="EMBL" id="MPC62479.1"/>
    </source>
</evidence>
<comment type="caution">
    <text evidence="1">The sequence shown here is derived from an EMBL/GenBank/DDBJ whole genome shotgun (WGS) entry which is preliminary data.</text>
</comment>
<keyword evidence="2" id="KW-1185">Reference proteome</keyword>
<protein>
    <submittedName>
        <fullName evidence="1">Uncharacterized protein</fullName>
    </submittedName>
</protein>
<accession>A0A5B7GY10</accession>
<proteinExistence type="predicted"/>
<dbReference type="Proteomes" id="UP000324222">
    <property type="component" value="Unassembled WGS sequence"/>
</dbReference>
<dbReference type="EMBL" id="VSRR010019733">
    <property type="protein sequence ID" value="MPC62479.1"/>
    <property type="molecule type" value="Genomic_DNA"/>
</dbReference>
<reference evidence="1 2" key="1">
    <citation type="submission" date="2019-05" db="EMBL/GenBank/DDBJ databases">
        <title>Another draft genome of Portunus trituberculatus and its Hox gene families provides insights of decapod evolution.</title>
        <authorList>
            <person name="Jeong J.-H."/>
            <person name="Song I."/>
            <person name="Kim S."/>
            <person name="Choi T."/>
            <person name="Kim D."/>
            <person name="Ryu S."/>
            <person name="Kim W."/>
        </authorList>
    </citation>
    <scope>NUCLEOTIDE SEQUENCE [LARGE SCALE GENOMIC DNA]</scope>
    <source>
        <tissue evidence="1">Muscle</tissue>
    </source>
</reference>
<organism evidence="1 2">
    <name type="scientific">Portunus trituberculatus</name>
    <name type="common">Swimming crab</name>
    <name type="synonym">Neptunus trituberculatus</name>
    <dbReference type="NCBI Taxonomy" id="210409"/>
    <lineage>
        <taxon>Eukaryota</taxon>
        <taxon>Metazoa</taxon>
        <taxon>Ecdysozoa</taxon>
        <taxon>Arthropoda</taxon>
        <taxon>Crustacea</taxon>
        <taxon>Multicrustacea</taxon>
        <taxon>Malacostraca</taxon>
        <taxon>Eumalacostraca</taxon>
        <taxon>Eucarida</taxon>
        <taxon>Decapoda</taxon>
        <taxon>Pleocyemata</taxon>
        <taxon>Brachyura</taxon>
        <taxon>Eubrachyura</taxon>
        <taxon>Portunoidea</taxon>
        <taxon>Portunidae</taxon>
        <taxon>Portuninae</taxon>
        <taxon>Portunus</taxon>
    </lineage>
</organism>